<dbReference type="InterPro" id="IPR001702">
    <property type="entry name" value="Porin_Gram-ve"/>
</dbReference>
<sequence length="379" mass="40026">MKKTLVALCVAAGMVGTASAADVQLYGLINTGLGYVHTHSDVAGVANTDTLSMDNGQEFGSRWGLRGGENLGNGYKVSFVLESGFESDTGLSDTKQNGRLFGREASISVSGGFGTLSFGRLPIFGSVLGANGLFRAIDPLFANYTSAFGSGAATASMWTRTDNSISYRTPTYAGLTGYAMYSFKMNTATDTGTEGKSSSDRYASLAARYQNGGLEGILVADTTMYGSYRTGTDIPDQGYTVTLGGNYGFNNGFKIIAFGQHFHDQELTARARAGVGYAGLNAITGGKGYGYVDGWGIGVGAHYPVLGGTVKVAVNYRDMDNQNNTDFNRWTAAVGYDYPLSKRTSLYAMAGYSSEKVKTPTGSATPTGCELDMGILHRF</sequence>
<comment type="caution">
    <text evidence="13">The sequence shown here is derived from an EMBL/GenBank/DDBJ whole genome shotgun (WGS) entry which is preliminary data.</text>
</comment>
<dbReference type="AlphaFoldDB" id="A0A388SF39"/>
<keyword evidence="7" id="KW-0406">Ion transport</keyword>
<dbReference type="PRINTS" id="PR00184">
    <property type="entry name" value="NEISSPPORIN"/>
</dbReference>
<dbReference type="GO" id="GO:0015288">
    <property type="term" value="F:porin activity"/>
    <property type="evidence" value="ECO:0007669"/>
    <property type="project" value="UniProtKB-KW"/>
</dbReference>
<dbReference type="PANTHER" id="PTHR34501:SF9">
    <property type="entry name" value="MAJOR OUTER MEMBRANE PROTEIN P.IA"/>
    <property type="match status" value="1"/>
</dbReference>
<keyword evidence="4" id="KW-1134">Transmembrane beta strand</keyword>
<dbReference type="EMBL" id="BGZJ01000001">
    <property type="protein sequence ID" value="GBO94031.1"/>
    <property type="molecule type" value="Genomic_DNA"/>
</dbReference>
<evidence type="ECO:0000256" key="4">
    <source>
        <dbReference type="ARBA" id="ARBA00022452"/>
    </source>
</evidence>
<accession>A0A388SF39</accession>
<evidence type="ECO:0000256" key="2">
    <source>
        <dbReference type="ARBA" id="ARBA00011233"/>
    </source>
</evidence>
<comment type="subunit">
    <text evidence="2">Homotrimer.</text>
</comment>
<feature type="chain" id="PRO_5017480591" evidence="11">
    <location>
        <begin position="21"/>
        <end position="379"/>
    </location>
</feature>
<reference evidence="13 14" key="1">
    <citation type="journal article" date="2018" name="Int. J. Syst. Evol. Microbiol.">
        <title>Mesosutterella multiformis gen. nov., sp. nov., a member of the family Sutterellaceae and Sutterella megalosphaeroides sp. nov., isolated from human faeces.</title>
        <authorList>
            <person name="Sakamoto M."/>
            <person name="Ikeyama N."/>
            <person name="Kunihiro T."/>
            <person name="Iino T."/>
            <person name="Yuki M."/>
            <person name="Ohkuma M."/>
        </authorList>
    </citation>
    <scope>NUCLEOTIDE SEQUENCE [LARGE SCALE GENOMIC DNA]</scope>
    <source>
        <strain evidence="13 14">4NBBH2</strain>
    </source>
</reference>
<dbReference type="GO" id="GO:0009279">
    <property type="term" value="C:cell outer membrane"/>
    <property type="evidence" value="ECO:0007669"/>
    <property type="project" value="UniProtKB-SubCell"/>
</dbReference>
<feature type="domain" description="Porin" evidence="12">
    <location>
        <begin position="7"/>
        <end position="355"/>
    </location>
</feature>
<keyword evidence="10" id="KW-0998">Cell outer membrane</keyword>
<evidence type="ECO:0000313" key="14">
    <source>
        <dbReference type="Proteomes" id="UP000266091"/>
    </source>
</evidence>
<dbReference type="GO" id="GO:0034220">
    <property type="term" value="P:monoatomic ion transmembrane transport"/>
    <property type="evidence" value="ECO:0007669"/>
    <property type="project" value="InterPro"/>
</dbReference>
<evidence type="ECO:0000256" key="8">
    <source>
        <dbReference type="ARBA" id="ARBA00023114"/>
    </source>
</evidence>
<dbReference type="SUPFAM" id="SSF56935">
    <property type="entry name" value="Porins"/>
    <property type="match status" value="1"/>
</dbReference>
<dbReference type="InterPro" id="IPR023614">
    <property type="entry name" value="Porin_dom_sf"/>
</dbReference>
<dbReference type="Pfam" id="PF13609">
    <property type="entry name" value="Porin_4"/>
    <property type="match status" value="1"/>
</dbReference>
<evidence type="ECO:0000256" key="3">
    <source>
        <dbReference type="ARBA" id="ARBA00022448"/>
    </source>
</evidence>
<keyword evidence="5" id="KW-0812">Transmembrane</keyword>
<dbReference type="PRINTS" id="PR00182">
    <property type="entry name" value="ECOLNEIPORIN"/>
</dbReference>
<dbReference type="Gene3D" id="2.40.160.10">
    <property type="entry name" value="Porin"/>
    <property type="match status" value="1"/>
</dbReference>
<keyword evidence="14" id="KW-1185">Reference proteome</keyword>
<gene>
    <name evidence="13" type="ORF">MESMUL_13850</name>
</gene>
<dbReference type="Proteomes" id="UP000266091">
    <property type="component" value="Unassembled WGS sequence"/>
</dbReference>
<evidence type="ECO:0000256" key="11">
    <source>
        <dbReference type="SAM" id="SignalP"/>
    </source>
</evidence>
<dbReference type="RefSeq" id="WP_116270303.1">
    <property type="nucleotide sequence ID" value="NZ_BGZJ01000001.1"/>
</dbReference>
<dbReference type="OrthoDB" id="8952625at2"/>
<evidence type="ECO:0000259" key="12">
    <source>
        <dbReference type="Pfam" id="PF13609"/>
    </source>
</evidence>
<evidence type="ECO:0000256" key="1">
    <source>
        <dbReference type="ARBA" id="ARBA00004571"/>
    </source>
</evidence>
<feature type="signal peptide" evidence="11">
    <location>
        <begin position="1"/>
        <end position="20"/>
    </location>
</feature>
<evidence type="ECO:0000256" key="6">
    <source>
        <dbReference type="ARBA" id="ARBA00022729"/>
    </source>
</evidence>
<evidence type="ECO:0000256" key="9">
    <source>
        <dbReference type="ARBA" id="ARBA00023136"/>
    </source>
</evidence>
<dbReference type="InterPro" id="IPR050298">
    <property type="entry name" value="Gram-neg_bact_OMP"/>
</dbReference>
<dbReference type="CDD" id="cd00342">
    <property type="entry name" value="gram_neg_porins"/>
    <property type="match status" value="1"/>
</dbReference>
<evidence type="ECO:0000313" key="13">
    <source>
        <dbReference type="EMBL" id="GBO94031.1"/>
    </source>
</evidence>
<dbReference type="PANTHER" id="PTHR34501">
    <property type="entry name" value="PROTEIN YDDL-RELATED"/>
    <property type="match status" value="1"/>
</dbReference>
<dbReference type="InterPro" id="IPR002299">
    <property type="entry name" value="Porin_Neis"/>
</dbReference>
<organism evidence="13 14">
    <name type="scientific">Mesosutterella multiformis</name>
    <dbReference type="NCBI Taxonomy" id="2259133"/>
    <lineage>
        <taxon>Bacteria</taxon>
        <taxon>Pseudomonadati</taxon>
        <taxon>Pseudomonadota</taxon>
        <taxon>Betaproteobacteria</taxon>
        <taxon>Burkholderiales</taxon>
        <taxon>Sutterellaceae</taxon>
        <taxon>Mesosutterella</taxon>
    </lineage>
</organism>
<keyword evidence="6 11" id="KW-0732">Signal</keyword>
<proteinExistence type="predicted"/>
<dbReference type="GO" id="GO:0046930">
    <property type="term" value="C:pore complex"/>
    <property type="evidence" value="ECO:0007669"/>
    <property type="project" value="UniProtKB-KW"/>
</dbReference>
<keyword evidence="9" id="KW-0472">Membrane</keyword>
<protein>
    <submittedName>
        <fullName evidence="13">Porin</fullName>
    </submittedName>
</protein>
<evidence type="ECO:0000256" key="7">
    <source>
        <dbReference type="ARBA" id="ARBA00023065"/>
    </source>
</evidence>
<comment type="subcellular location">
    <subcellularLocation>
        <location evidence="1">Cell outer membrane</location>
        <topology evidence="1">Multi-pass membrane protein</topology>
    </subcellularLocation>
</comment>
<keyword evidence="3" id="KW-0813">Transport</keyword>
<evidence type="ECO:0000256" key="5">
    <source>
        <dbReference type="ARBA" id="ARBA00022692"/>
    </source>
</evidence>
<name>A0A388SF39_9BURK</name>
<evidence type="ECO:0000256" key="10">
    <source>
        <dbReference type="ARBA" id="ARBA00023237"/>
    </source>
</evidence>
<dbReference type="InterPro" id="IPR033900">
    <property type="entry name" value="Gram_neg_porin_domain"/>
</dbReference>
<keyword evidence="8" id="KW-0626">Porin</keyword>